<dbReference type="PRINTS" id="PR00377">
    <property type="entry name" value="IMPHPHTASES"/>
</dbReference>
<feature type="binding site" evidence="6">
    <location>
        <position position="101"/>
    </location>
    <ligand>
        <name>Mg(2+)</name>
        <dbReference type="ChEBI" id="CHEBI:18420"/>
        <label>1</label>
        <note>catalytic</note>
    </ligand>
</feature>
<dbReference type="FunFam" id="3.30.540.10:FF:000003">
    <property type="entry name" value="Inositol-1-monophosphatase"/>
    <property type="match status" value="1"/>
</dbReference>
<dbReference type="GO" id="GO:0006020">
    <property type="term" value="P:inositol metabolic process"/>
    <property type="evidence" value="ECO:0007669"/>
    <property type="project" value="TreeGrafter"/>
</dbReference>
<evidence type="ECO:0000256" key="2">
    <source>
        <dbReference type="ARBA" id="ARBA00001946"/>
    </source>
</evidence>
<dbReference type="PANTHER" id="PTHR20854:SF4">
    <property type="entry name" value="INOSITOL-1-MONOPHOSPHATASE-RELATED"/>
    <property type="match status" value="1"/>
</dbReference>
<organism evidence="8 9">
    <name type="scientific">Candidatus Kerfeldbacteria bacterium CG15_BIG_FIL_POST_REV_8_21_14_020_45_12</name>
    <dbReference type="NCBI Taxonomy" id="2014247"/>
    <lineage>
        <taxon>Bacteria</taxon>
        <taxon>Candidatus Kerfeldiibacteriota</taxon>
    </lineage>
</organism>
<dbReference type="Gene3D" id="3.40.190.80">
    <property type="match status" value="1"/>
</dbReference>
<dbReference type="GO" id="GO:0046872">
    <property type="term" value="F:metal ion binding"/>
    <property type="evidence" value="ECO:0007669"/>
    <property type="project" value="UniProtKB-KW"/>
</dbReference>
<dbReference type="Pfam" id="PF00459">
    <property type="entry name" value="Inositol_P"/>
    <property type="match status" value="1"/>
</dbReference>
<keyword evidence="5 6" id="KW-0460">Magnesium</keyword>
<evidence type="ECO:0000256" key="5">
    <source>
        <dbReference type="ARBA" id="ARBA00022842"/>
    </source>
</evidence>
<name>A0A2M7H2C5_9BACT</name>
<dbReference type="AlphaFoldDB" id="A0A2M7H2C5"/>
<proteinExistence type="inferred from homology"/>
<evidence type="ECO:0000313" key="9">
    <source>
        <dbReference type="Proteomes" id="UP000230292"/>
    </source>
</evidence>
<dbReference type="Gene3D" id="3.30.540.10">
    <property type="entry name" value="Fructose-1,6-Bisphosphatase, subunit A, domain 1"/>
    <property type="match status" value="1"/>
</dbReference>
<evidence type="ECO:0000313" key="8">
    <source>
        <dbReference type="EMBL" id="PIW36386.1"/>
    </source>
</evidence>
<feature type="binding site" evidence="6">
    <location>
        <position position="83"/>
    </location>
    <ligand>
        <name>Mg(2+)</name>
        <dbReference type="ChEBI" id="CHEBI:18420"/>
        <label>1</label>
        <note>catalytic</note>
    </ligand>
</feature>
<dbReference type="GO" id="GO:0007165">
    <property type="term" value="P:signal transduction"/>
    <property type="evidence" value="ECO:0007669"/>
    <property type="project" value="TreeGrafter"/>
</dbReference>
<evidence type="ECO:0000256" key="1">
    <source>
        <dbReference type="ARBA" id="ARBA00001033"/>
    </source>
</evidence>
<dbReference type="Proteomes" id="UP000230292">
    <property type="component" value="Unassembled WGS sequence"/>
</dbReference>
<comment type="caution">
    <text evidence="8">The sequence shown here is derived from an EMBL/GenBank/DDBJ whole genome shotgun (WGS) entry which is preliminary data.</text>
</comment>
<feature type="binding site" evidence="6">
    <location>
        <position position="226"/>
    </location>
    <ligand>
        <name>Mg(2+)</name>
        <dbReference type="ChEBI" id="CHEBI:18420"/>
        <label>1</label>
        <note>catalytic</note>
    </ligand>
</feature>
<dbReference type="InterPro" id="IPR000760">
    <property type="entry name" value="Inositol_monophosphatase-like"/>
</dbReference>
<dbReference type="SUPFAM" id="SSF56655">
    <property type="entry name" value="Carbohydrate phosphatase"/>
    <property type="match status" value="1"/>
</dbReference>
<keyword evidence="3 6" id="KW-0479">Metal-binding</keyword>
<dbReference type="EMBL" id="PFGC01000058">
    <property type="protein sequence ID" value="PIW36386.1"/>
    <property type="molecule type" value="Genomic_DNA"/>
</dbReference>
<gene>
    <name evidence="8" type="ORF">COW24_05685</name>
</gene>
<evidence type="ECO:0000256" key="6">
    <source>
        <dbReference type="PIRSR" id="PIRSR600760-2"/>
    </source>
</evidence>
<dbReference type="InterPro" id="IPR020583">
    <property type="entry name" value="Inositol_monoP_metal-BS"/>
</dbReference>
<dbReference type="EC" id="3.1.3.25" evidence="7"/>
<keyword evidence="4 7" id="KW-0378">Hydrolase</keyword>
<dbReference type="PANTHER" id="PTHR20854">
    <property type="entry name" value="INOSITOL MONOPHOSPHATASE"/>
    <property type="match status" value="1"/>
</dbReference>
<dbReference type="CDD" id="cd01639">
    <property type="entry name" value="IMPase"/>
    <property type="match status" value="1"/>
</dbReference>
<feature type="binding site" evidence="6">
    <location>
        <position position="102"/>
    </location>
    <ligand>
        <name>Mg(2+)</name>
        <dbReference type="ChEBI" id="CHEBI:18420"/>
        <label>1</label>
        <note>catalytic</note>
    </ligand>
</feature>
<comment type="similarity">
    <text evidence="7">Belongs to the inositol monophosphatase superfamily.</text>
</comment>
<evidence type="ECO:0000256" key="3">
    <source>
        <dbReference type="ARBA" id="ARBA00022723"/>
    </source>
</evidence>
<dbReference type="PROSITE" id="PS00629">
    <property type="entry name" value="IMP_1"/>
    <property type="match status" value="1"/>
</dbReference>
<comment type="cofactor">
    <cofactor evidence="2 6 7">
        <name>Mg(2+)</name>
        <dbReference type="ChEBI" id="CHEBI:18420"/>
    </cofactor>
</comment>
<feature type="binding site" evidence="6">
    <location>
        <position position="99"/>
    </location>
    <ligand>
        <name>Mg(2+)</name>
        <dbReference type="ChEBI" id="CHEBI:18420"/>
        <label>1</label>
        <note>catalytic</note>
    </ligand>
</feature>
<evidence type="ECO:0000256" key="4">
    <source>
        <dbReference type="ARBA" id="ARBA00022801"/>
    </source>
</evidence>
<reference evidence="8 9" key="1">
    <citation type="submission" date="2017-09" db="EMBL/GenBank/DDBJ databases">
        <title>Depth-based differentiation of microbial function through sediment-hosted aquifers and enrichment of novel symbionts in the deep terrestrial subsurface.</title>
        <authorList>
            <person name="Probst A.J."/>
            <person name="Ladd B."/>
            <person name="Jarett J.K."/>
            <person name="Geller-Mcgrath D.E."/>
            <person name="Sieber C.M."/>
            <person name="Emerson J.B."/>
            <person name="Anantharaman K."/>
            <person name="Thomas B.C."/>
            <person name="Malmstrom R."/>
            <person name="Stieglmeier M."/>
            <person name="Klingl A."/>
            <person name="Woyke T."/>
            <person name="Ryan C.M."/>
            <person name="Banfield J.F."/>
        </authorList>
    </citation>
    <scope>NUCLEOTIDE SEQUENCE [LARGE SCALE GENOMIC DNA]</scope>
    <source>
        <strain evidence="8">CG15_BIG_FIL_POST_REV_8_21_14_020_45_12</strain>
    </source>
</reference>
<evidence type="ECO:0000256" key="7">
    <source>
        <dbReference type="RuleBase" id="RU364068"/>
    </source>
</evidence>
<dbReference type="InterPro" id="IPR033942">
    <property type="entry name" value="IMPase"/>
</dbReference>
<dbReference type="GO" id="GO:0008934">
    <property type="term" value="F:inositol monophosphate 1-phosphatase activity"/>
    <property type="evidence" value="ECO:0007669"/>
    <property type="project" value="InterPro"/>
</dbReference>
<comment type="catalytic activity">
    <reaction evidence="1 7">
        <text>a myo-inositol phosphate + H2O = myo-inositol + phosphate</text>
        <dbReference type="Rhea" id="RHEA:24056"/>
        <dbReference type="ChEBI" id="CHEBI:15377"/>
        <dbReference type="ChEBI" id="CHEBI:17268"/>
        <dbReference type="ChEBI" id="CHEBI:43474"/>
        <dbReference type="ChEBI" id="CHEBI:84139"/>
        <dbReference type="EC" id="3.1.3.25"/>
    </reaction>
</comment>
<accession>A0A2M7H2C5</accession>
<sequence length="274" mass="29480">MPKTKNIRVLINITPKPMLSDHKSIAIKAAQVAGNILKRGFFKGSSVEGKGLHDVVTATDRESENSIISELKQHFPDHNIIAEESGSQMTGSEYTWYIDPLDGTSNFVTGNPYFSVSIALCKNDEVILGVVLNPILDELYVAEKNMGAFMNDQPLQVSKQAVMSEALLASAYAMTESEIKLGLRTVEVLALNVRKVVINFSPALDLCNIARGRLDGLVDNGTTPEDHAAASLILSEAGGVVQNYGTDTWDVSKVGIVASNGLLHQSLLGLVGKL</sequence>
<protein>
    <recommendedName>
        <fullName evidence="7">Inositol-1-monophosphatase</fullName>
        <ecNumber evidence="7">3.1.3.25</ecNumber>
    </recommendedName>
</protein>